<dbReference type="EMBL" id="JADEWU010000015">
    <property type="protein sequence ID" value="MBE9143363.1"/>
    <property type="molecule type" value="Genomic_DNA"/>
</dbReference>
<proteinExistence type="predicted"/>
<reference evidence="1 2" key="1">
    <citation type="submission" date="2020-10" db="EMBL/GenBank/DDBJ databases">
        <authorList>
            <person name="Castelo-Branco R."/>
            <person name="Eusebio N."/>
            <person name="Adriana R."/>
            <person name="Vieira A."/>
            <person name="Brugerolle De Fraissinette N."/>
            <person name="Rezende De Castro R."/>
            <person name="Schneider M.P."/>
            <person name="Vasconcelos V."/>
            <person name="Leao P.N."/>
        </authorList>
    </citation>
    <scope>NUCLEOTIDE SEQUENCE [LARGE SCALE GENOMIC DNA]</scope>
    <source>
        <strain evidence="1 2">LEGE 06226</strain>
    </source>
</reference>
<gene>
    <name evidence="1" type="ORF">IQ236_09005</name>
</gene>
<dbReference type="Proteomes" id="UP000640725">
    <property type="component" value="Unassembled WGS sequence"/>
</dbReference>
<accession>A0ABR9UA73</accession>
<evidence type="ECO:0000313" key="1">
    <source>
        <dbReference type="EMBL" id="MBE9143363.1"/>
    </source>
</evidence>
<protein>
    <submittedName>
        <fullName evidence="1">Uncharacterized protein</fullName>
    </submittedName>
</protein>
<organism evidence="1 2">
    <name type="scientific">Planktothrix mougeotii LEGE 06226</name>
    <dbReference type="NCBI Taxonomy" id="1828728"/>
    <lineage>
        <taxon>Bacteria</taxon>
        <taxon>Bacillati</taxon>
        <taxon>Cyanobacteriota</taxon>
        <taxon>Cyanophyceae</taxon>
        <taxon>Oscillatoriophycideae</taxon>
        <taxon>Oscillatoriales</taxon>
        <taxon>Microcoleaceae</taxon>
        <taxon>Planktothrix</taxon>
    </lineage>
</organism>
<sequence>MHSLLILDDQSLGFIQEPFLSEFVKSYWDQIAIVIPVTQIDGLSDCSYIESINRGHTVDWLFAIVPNPHHPLDVDWIFVKPRQAHPWWYGNHPATTNLNGGGSTACLEETLRLVETLSKVDRVQEHCCYMPQLYSDNPPITFESLYSLSLFRGAQNLADSNYPSFDSLHDQTREIHNIVCLGLYGCNDTTLNMQWRVESVRSAGFWIATTLELADMVTLAMRLSGKSDHHINVSPSYAFEQWMGNDENDITQEPLLIRTKDDILFCDPQVRRRPYCCDAYFLDCEQQNIQRLGLNGGDPVQTLKTWGVNPQDDRLRFLFG</sequence>
<name>A0ABR9UA73_9CYAN</name>
<dbReference type="RefSeq" id="WP_193868952.1">
    <property type="nucleotide sequence ID" value="NZ_JADEWU010000015.1"/>
</dbReference>
<comment type="caution">
    <text evidence="1">The sequence shown here is derived from an EMBL/GenBank/DDBJ whole genome shotgun (WGS) entry which is preliminary data.</text>
</comment>
<keyword evidence="2" id="KW-1185">Reference proteome</keyword>
<evidence type="ECO:0000313" key="2">
    <source>
        <dbReference type="Proteomes" id="UP000640725"/>
    </source>
</evidence>